<dbReference type="EMBL" id="BMYF01000004">
    <property type="protein sequence ID" value="GHB30023.1"/>
    <property type="molecule type" value="Genomic_DNA"/>
</dbReference>
<proteinExistence type="predicted"/>
<sequence>MQSLYAQIPLVIGDYRTITSGDYQDIAIWEVWDGVSWIAASVKPGAGNSIFIDQGHEVRLVQQEEAHHVYLFSAASPGRKLNLQSFELHIYGSLRGMQKIGEFFAINTVSNATLDWIYPETGRLVFKGASRIVVDRASWSANTTNSRYTVVFDPDPGQTLTVNSAFKANQFIIQSGTVLQTVNTAGIPACSTFSYNNQAIFNGAGPYGDFIVESGATFVSECSDPLASIIQRSASVPGALFHLKAGASMFLLGNEPLIDVVTFQLEGNVYYSAGTGVQRMLRNTMSNATVPKHYHNLLFENGAQKILQDSIFLDGDLAVLTGDFPQHGAGYIQFYGDAQQQLVGTELRLFDLELSKTAGSLRFSGDLYVERFLYMREGVMDFEGADLYLNESASGGLRQFEGIWANLHRLFYLNLPPILTPTNATFPLKDIFQGGIRRFRLVGESPGGNLELQYLEIPGANWDPGFNDTDGTPILYQLNSYVALSGLSSGTGSVVVSMSAENLIVDQVEDLRIVSNGQAAPGNNLIAIDNDTLWARRELPFSLLNNQTFTIGSYRVLSILPLRWQSQSARWADGVVTLTWETLDEKNTSHFNIRKSIGGVNAFERIGTVQAKGLSVNEYEWNYSLRLPHERIFFQMEQVDLDGVSTFSNVFRLEGVPAAFQESTIVYYPNPYKEGLLVIEVPPGWDRSGIFMKVSEVTGKVLYEGYLRDFDASIVFKNLMQGVYFFWLQGPDNSVKSFKLLKN</sequence>
<evidence type="ECO:0000313" key="2">
    <source>
        <dbReference type="Proteomes" id="UP000642809"/>
    </source>
</evidence>
<gene>
    <name evidence="1" type="ORF">GCM10008106_08610</name>
</gene>
<name>A0A8J3CUZ9_9BACT</name>
<keyword evidence="2" id="KW-1185">Reference proteome</keyword>
<dbReference type="Proteomes" id="UP000642809">
    <property type="component" value="Unassembled WGS sequence"/>
</dbReference>
<comment type="caution">
    <text evidence="1">The sequence shown here is derived from an EMBL/GenBank/DDBJ whole genome shotgun (WGS) entry which is preliminary data.</text>
</comment>
<evidence type="ECO:0008006" key="3">
    <source>
        <dbReference type="Google" id="ProtNLM"/>
    </source>
</evidence>
<reference evidence="1" key="1">
    <citation type="journal article" date="2014" name="Int. J. Syst. Evol. Microbiol.">
        <title>Complete genome sequence of Corynebacterium casei LMG S-19264T (=DSM 44701T), isolated from a smear-ripened cheese.</title>
        <authorList>
            <consortium name="US DOE Joint Genome Institute (JGI-PGF)"/>
            <person name="Walter F."/>
            <person name="Albersmeier A."/>
            <person name="Kalinowski J."/>
            <person name="Ruckert C."/>
        </authorList>
    </citation>
    <scope>NUCLEOTIDE SEQUENCE</scope>
    <source>
        <strain evidence="1">KCTC 23224</strain>
    </source>
</reference>
<reference evidence="1" key="2">
    <citation type="submission" date="2020-09" db="EMBL/GenBank/DDBJ databases">
        <authorList>
            <person name="Sun Q."/>
            <person name="Kim S."/>
        </authorList>
    </citation>
    <scope>NUCLEOTIDE SEQUENCE</scope>
    <source>
        <strain evidence="1">KCTC 23224</strain>
    </source>
</reference>
<evidence type="ECO:0000313" key="1">
    <source>
        <dbReference type="EMBL" id="GHB30023.1"/>
    </source>
</evidence>
<accession>A0A8J3CUZ9</accession>
<organism evidence="1 2">
    <name type="scientific">Mongoliitalea lutea</name>
    <dbReference type="NCBI Taxonomy" id="849756"/>
    <lineage>
        <taxon>Bacteria</taxon>
        <taxon>Pseudomonadati</taxon>
        <taxon>Bacteroidota</taxon>
        <taxon>Cytophagia</taxon>
        <taxon>Cytophagales</taxon>
        <taxon>Cyclobacteriaceae</taxon>
        <taxon>Mongoliitalea</taxon>
    </lineage>
</organism>
<protein>
    <recommendedName>
        <fullName evidence="3">Por secretion system C-terminal sorting domain-containing protein</fullName>
    </recommendedName>
</protein>
<dbReference type="AlphaFoldDB" id="A0A8J3CUZ9"/>
<dbReference type="RefSeq" id="WP_189579235.1">
    <property type="nucleotide sequence ID" value="NZ_BMYF01000004.1"/>
</dbReference>